<reference evidence="2" key="1">
    <citation type="submission" date="2016-11" db="EMBL/GenBank/DDBJ databases">
        <authorList>
            <person name="Varghese N."/>
            <person name="Submissions S."/>
        </authorList>
    </citation>
    <scope>NUCLEOTIDE SEQUENCE [LARGE SCALE GENOMIC DNA]</scope>
    <source>
        <strain evidence="2">DSM 100572</strain>
    </source>
</reference>
<dbReference type="InterPro" id="IPR054204">
    <property type="entry name" value="DUF6909"/>
</dbReference>
<dbReference type="EMBL" id="FQXQ01000001">
    <property type="protein sequence ID" value="SHH42520.1"/>
    <property type="molecule type" value="Genomic_DNA"/>
</dbReference>
<name>A0A1M5SVN3_9FLAO</name>
<organism evidence="1 2">
    <name type="scientific">Wenyingzhuangia marina</name>
    <dbReference type="NCBI Taxonomy" id="1195760"/>
    <lineage>
        <taxon>Bacteria</taxon>
        <taxon>Pseudomonadati</taxon>
        <taxon>Bacteroidota</taxon>
        <taxon>Flavobacteriia</taxon>
        <taxon>Flavobacteriales</taxon>
        <taxon>Flavobacteriaceae</taxon>
        <taxon>Wenyingzhuangia</taxon>
    </lineage>
</organism>
<dbReference type="OrthoDB" id="9776951at2"/>
<proteinExistence type="predicted"/>
<dbReference type="RefSeq" id="WP_073118136.1">
    <property type="nucleotide sequence ID" value="NZ_BMEN01000001.1"/>
</dbReference>
<dbReference type="Proteomes" id="UP000184109">
    <property type="component" value="Unassembled WGS sequence"/>
</dbReference>
<evidence type="ECO:0000313" key="1">
    <source>
        <dbReference type="EMBL" id="SHH42520.1"/>
    </source>
</evidence>
<dbReference type="Pfam" id="PF21850">
    <property type="entry name" value="DUF6909"/>
    <property type="match status" value="2"/>
</dbReference>
<gene>
    <name evidence="1" type="ORF">SAMN05444281_0547</name>
</gene>
<dbReference type="AlphaFoldDB" id="A0A1M5SVN3"/>
<accession>A0A1M5SVN3</accession>
<sequence>MEQKERILAQKSKRAIETMYITMLHLFNRGHYKPMGMSGQSLRKALLELEPEIYGSISDPKKFELQGLLYVLDRLPDGIENCRFINLTATEGLDEGHFTKIVPPKRRRNCYRIDGEQMNIEITRGRSDIYDVLTHLTFMYLESHKLLNRMFVGYRNEISHEWEKLQELVLSNDEIIQEDREVLFVYLSNLLGRSFDEVKSVYKQLSTKKNPDRFFHIIYGLGSLAAKEKIDNQFRLIRFSDSLIDQVGKHVYGNIWARNIKKVLFNKGMLKRPIHVISSNMHSVLNVLYAKKALQFKSEDVFTLYKELSEVKSKEEREKVLQYAIKNGLTEVNDTSGANIDVQIIDTSFINQEPKDKAPVIIVMDYAFGEQAYETMDELLKPYNHGLEDAIKLDVQSVSIMGKAGILFGDKGDVMIPTAHILEGTADNYFFINELDENQFKKLNLNTFTGNMVTVLGTSLQNKSILNYFKSTSWNTVGLEMEGAHYQKAIQIASQVRNHISKKVKVRYAYYASDNPLHSGSTLASGGLGMKGVKPTYAITEAILGQIFNN</sequence>
<dbReference type="STRING" id="1195760.SAMN05444281_0547"/>
<protein>
    <submittedName>
        <fullName evidence="1">Uncharacterized protein</fullName>
    </submittedName>
</protein>
<keyword evidence="2" id="KW-1185">Reference proteome</keyword>
<evidence type="ECO:0000313" key="2">
    <source>
        <dbReference type="Proteomes" id="UP000184109"/>
    </source>
</evidence>